<evidence type="ECO:0000256" key="2">
    <source>
        <dbReference type="PIRSR" id="PIRSR600246-2"/>
    </source>
</evidence>
<dbReference type="AlphaFoldDB" id="A0A194VCY2"/>
<dbReference type="Pfam" id="PF01112">
    <property type="entry name" value="Asparaginase_2"/>
    <property type="match status" value="2"/>
</dbReference>
<sequence length="499" mass="53598">MEYKRPVQSSPKMKPRLIIHGGAGNIKPTNLTPERYKAVRNSLLGMIAKIHTYMFAPKASSPSGALPTALEVATYAVTLLENDPLFNAGKGAVFTRDGIQQLEASVMASRGFAKRATGVLGLQHVKNPILLAKAMLEHGEEDLWGKKGQGHKDSILERNIDTVQTESVGGAYSDPIRVDAPSAQGHTLLFGASAESLARKYGLELVPTQYFFTQQRWDEHIRSLEREKAGCQAQYLASWSADEYLPQGTTGAVALDSEGVVCCATSTGGLTNKLTGRIGDTPVPGAGYWAEEWEDAVSPAYAVHSSSIWDRANQAIRRPGSALEFAGALRGLMADCLPTPFLYAPVPHHPGSSHLTTIRAFATSGTGNGDSFLRVNAARTAAAFARWQGVSSAKALTAVTGPGGELQKSAGDRWMVTGEGEGGMIGIESVVVRDADGSIVESRSDIIQDHNCPGMFRAWVDDEGKAVFQVWHDDAEVDARGFVGEGRREDVRECEKMAL</sequence>
<dbReference type="PANTHER" id="PTHR10188">
    <property type="entry name" value="L-ASPARAGINASE"/>
    <property type="match status" value="1"/>
</dbReference>
<dbReference type="PANTHER" id="PTHR10188:SF43">
    <property type="entry name" value="ASPARAGINASE (EUROFUNG)"/>
    <property type="match status" value="1"/>
</dbReference>
<evidence type="ECO:0000256" key="3">
    <source>
        <dbReference type="PIRSR" id="PIRSR600246-3"/>
    </source>
</evidence>
<organism evidence="4 5">
    <name type="scientific">Cytospora mali</name>
    <name type="common">Apple Valsa canker fungus</name>
    <name type="synonym">Valsa mali</name>
    <dbReference type="NCBI Taxonomy" id="578113"/>
    <lineage>
        <taxon>Eukaryota</taxon>
        <taxon>Fungi</taxon>
        <taxon>Dikarya</taxon>
        <taxon>Ascomycota</taxon>
        <taxon>Pezizomycotina</taxon>
        <taxon>Sordariomycetes</taxon>
        <taxon>Sordariomycetidae</taxon>
        <taxon>Diaporthales</taxon>
        <taxon>Cytosporaceae</taxon>
        <taxon>Cytospora</taxon>
    </lineage>
</organism>
<dbReference type="GO" id="GO:0016787">
    <property type="term" value="F:hydrolase activity"/>
    <property type="evidence" value="ECO:0007669"/>
    <property type="project" value="InterPro"/>
</dbReference>
<gene>
    <name evidence="4" type="ORF">VP1G_09015</name>
</gene>
<dbReference type="OrthoDB" id="2262349at2759"/>
<feature type="site" description="Cleavage; by autolysis" evidence="3">
    <location>
        <begin position="248"/>
        <end position="249"/>
    </location>
</feature>
<dbReference type="Gene3D" id="3.60.20.30">
    <property type="entry name" value="(Glycosyl)asparaginase"/>
    <property type="match status" value="1"/>
</dbReference>
<dbReference type="SUPFAM" id="SSF56235">
    <property type="entry name" value="N-terminal nucleophile aminohydrolases (Ntn hydrolases)"/>
    <property type="match status" value="1"/>
</dbReference>
<reference evidence="5" key="1">
    <citation type="submission" date="2014-12" db="EMBL/GenBank/DDBJ databases">
        <title>Genome Sequence of Valsa Canker Pathogens Uncovers a Specific Adaption of Colonization on Woody Bark.</title>
        <authorList>
            <person name="Yin Z."/>
            <person name="Liu H."/>
            <person name="Gao X."/>
            <person name="Li Z."/>
            <person name="Song N."/>
            <person name="Ke X."/>
            <person name="Dai Q."/>
            <person name="Wu Y."/>
            <person name="Sun Y."/>
            <person name="Xu J.-R."/>
            <person name="Kang Z.K."/>
            <person name="Wang L."/>
            <person name="Huang L."/>
        </authorList>
    </citation>
    <scope>NUCLEOTIDE SEQUENCE [LARGE SCALE GENOMIC DNA]</scope>
    <source>
        <strain evidence="5">SXYL134</strain>
    </source>
</reference>
<dbReference type="InterPro" id="IPR029055">
    <property type="entry name" value="Ntn_hydrolases_N"/>
</dbReference>
<evidence type="ECO:0000313" key="5">
    <source>
        <dbReference type="Proteomes" id="UP000078576"/>
    </source>
</evidence>
<feature type="binding site" evidence="2">
    <location>
        <begin position="277"/>
        <end position="280"/>
    </location>
    <ligand>
        <name>substrate</name>
    </ligand>
</feature>
<keyword evidence="5" id="KW-1185">Reference proteome</keyword>
<feature type="binding site" evidence="2">
    <location>
        <begin position="366"/>
        <end position="369"/>
    </location>
    <ligand>
        <name>substrate</name>
    </ligand>
</feature>
<dbReference type="InterPro" id="IPR000246">
    <property type="entry name" value="Peptidase_T2"/>
</dbReference>
<accession>A0A194VCY2</accession>
<proteinExistence type="predicted"/>
<dbReference type="Proteomes" id="UP000078576">
    <property type="component" value="Unassembled WGS sequence"/>
</dbReference>
<dbReference type="STRING" id="694573.A0A194VCY2"/>
<dbReference type="EMBL" id="KN714789">
    <property type="protein sequence ID" value="KUI61847.1"/>
    <property type="molecule type" value="Genomic_DNA"/>
</dbReference>
<evidence type="ECO:0000313" key="4">
    <source>
        <dbReference type="EMBL" id="KUI61847.1"/>
    </source>
</evidence>
<evidence type="ECO:0000256" key="1">
    <source>
        <dbReference type="PIRSR" id="PIRSR600246-1"/>
    </source>
</evidence>
<dbReference type="GO" id="GO:0005737">
    <property type="term" value="C:cytoplasm"/>
    <property type="evidence" value="ECO:0007669"/>
    <property type="project" value="TreeGrafter"/>
</dbReference>
<dbReference type="CDD" id="cd04701">
    <property type="entry name" value="Asparaginase_2"/>
    <property type="match status" value="1"/>
</dbReference>
<name>A0A194VCY2_CYTMA</name>
<feature type="active site" description="Nucleophile" evidence="1">
    <location>
        <position position="249"/>
    </location>
</feature>
<protein>
    <submittedName>
        <fullName evidence="4">Isoaspartyl peptidase/L-asparaginase</fullName>
    </submittedName>
</protein>